<comment type="caution">
    <text evidence="5">The sequence shown here is derived from an EMBL/GenBank/DDBJ whole genome shotgun (WGS) entry which is preliminary data.</text>
</comment>
<dbReference type="OrthoDB" id="3170447at2"/>
<evidence type="ECO:0000313" key="5">
    <source>
        <dbReference type="EMBL" id="TCO60726.1"/>
    </source>
</evidence>
<sequence>MRVRDLLGLTELRLVPLTGDTGLDRPIRWVFTTDLPDPRRYLSGGELLLTGLMWRRGPADSAAFAAAAAAGHIACLAAGDAAYGSVPDDLVAACREHDIPLLEVPVDVSFGTITEQVIQALMADRHIDLANQLGRQRRLLTAVADRAGLDALLRLSATDAEVPCWLLTATGRAPAQLPSALSNPRSRRLAAQFLGATRLPHVIHITHGVVPTTYSLFQVGGGPRVTGWFLAFEGDHRHWPRMLHDTVTELVSLVALERERFLDARRAQRAPVERLVRLTQSDHPNPTDLKSAFAEGGLPDGHYTAVTATMTDEPDGSVACAVLEELLATLPDPARTAALGDEAVALVPGAAVDLQSQAQLLETGLLRNRLTLGVSLPAAGPDGLPGALHEARQARLLAEKRPGRISMVATDEIDSHTLLLTTVPLDIRHTFRLRVLGPVLDYDRTHHTDLVPTLKAFLDCSGSWTQCAEQLHLHINTLRYRIQRIEDLTGRSLSTLESRVDFFLALRAE</sequence>
<proteinExistence type="inferred from homology"/>
<dbReference type="RefSeq" id="WP_132115923.1">
    <property type="nucleotide sequence ID" value="NZ_SLWS01000003.1"/>
</dbReference>
<evidence type="ECO:0000313" key="6">
    <source>
        <dbReference type="Proteomes" id="UP000295680"/>
    </source>
</evidence>
<dbReference type="InterPro" id="IPR025736">
    <property type="entry name" value="PucR_C-HTH_dom"/>
</dbReference>
<feature type="domain" description="CdaR GGDEF-like" evidence="4">
    <location>
        <begin position="299"/>
        <end position="394"/>
    </location>
</feature>
<organism evidence="5 6">
    <name type="scientific">Actinocrispum wychmicini</name>
    <dbReference type="NCBI Taxonomy" id="1213861"/>
    <lineage>
        <taxon>Bacteria</taxon>
        <taxon>Bacillati</taxon>
        <taxon>Actinomycetota</taxon>
        <taxon>Actinomycetes</taxon>
        <taxon>Pseudonocardiales</taxon>
        <taxon>Pseudonocardiaceae</taxon>
        <taxon>Actinocrispum</taxon>
    </lineage>
</organism>
<feature type="domain" description="PucR C-terminal helix-turn-helix" evidence="3">
    <location>
        <begin position="450"/>
        <end position="508"/>
    </location>
</feature>
<dbReference type="PANTHER" id="PTHR33744">
    <property type="entry name" value="CARBOHYDRATE DIACID REGULATOR"/>
    <property type="match status" value="1"/>
</dbReference>
<feature type="domain" description="Purine catabolism PurC-like" evidence="2">
    <location>
        <begin position="5"/>
        <end position="121"/>
    </location>
</feature>
<evidence type="ECO:0000259" key="3">
    <source>
        <dbReference type="Pfam" id="PF13556"/>
    </source>
</evidence>
<dbReference type="InterPro" id="IPR042070">
    <property type="entry name" value="PucR_C-HTH_sf"/>
</dbReference>
<dbReference type="InterPro" id="IPR051448">
    <property type="entry name" value="CdaR-like_regulators"/>
</dbReference>
<dbReference type="AlphaFoldDB" id="A0A4R2JTZ1"/>
<accession>A0A4R2JTZ1</accession>
<dbReference type="EMBL" id="SLWS01000003">
    <property type="protein sequence ID" value="TCO60726.1"/>
    <property type="molecule type" value="Genomic_DNA"/>
</dbReference>
<evidence type="ECO:0000256" key="1">
    <source>
        <dbReference type="ARBA" id="ARBA00006754"/>
    </source>
</evidence>
<keyword evidence="6" id="KW-1185">Reference proteome</keyword>
<dbReference type="InterPro" id="IPR012914">
    <property type="entry name" value="PucR_dom"/>
</dbReference>
<evidence type="ECO:0000259" key="2">
    <source>
        <dbReference type="Pfam" id="PF07905"/>
    </source>
</evidence>
<dbReference type="Pfam" id="PF17853">
    <property type="entry name" value="GGDEF_2"/>
    <property type="match status" value="1"/>
</dbReference>
<dbReference type="Gene3D" id="1.10.10.2840">
    <property type="entry name" value="PucR C-terminal helix-turn-helix domain"/>
    <property type="match status" value="1"/>
</dbReference>
<comment type="similarity">
    <text evidence="1">Belongs to the CdaR family.</text>
</comment>
<protein>
    <submittedName>
        <fullName evidence="5">PucR-like helix-turn-helix protein</fullName>
    </submittedName>
</protein>
<dbReference type="PANTHER" id="PTHR33744:SF17">
    <property type="entry name" value="CONSERVED PROTEIN"/>
    <property type="match status" value="1"/>
</dbReference>
<dbReference type="InterPro" id="IPR041522">
    <property type="entry name" value="CdaR_GGDEF"/>
</dbReference>
<name>A0A4R2JTZ1_9PSEU</name>
<dbReference type="Pfam" id="PF13556">
    <property type="entry name" value="HTH_30"/>
    <property type="match status" value="1"/>
</dbReference>
<reference evidence="5 6" key="1">
    <citation type="submission" date="2019-03" db="EMBL/GenBank/DDBJ databases">
        <title>Genomic Encyclopedia of Type Strains, Phase IV (KMG-IV): sequencing the most valuable type-strain genomes for metagenomic binning, comparative biology and taxonomic classification.</title>
        <authorList>
            <person name="Goeker M."/>
        </authorList>
    </citation>
    <scope>NUCLEOTIDE SEQUENCE [LARGE SCALE GENOMIC DNA]</scope>
    <source>
        <strain evidence="5 6">DSM 45934</strain>
    </source>
</reference>
<dbReference type="Pfam" id="PF07905">
    <property type="entry name" value="PucR"/>
    <property type="match status" value="1"/>
</dbReference>
<dbReference type="Proteomes" id="UP000295680">
    <property type="component" value="Unassembled WGS sequence"/>
</dbReference>
<evidence type="ECO:0000259" key="4">
    <source>
        <dbReference type="Pfam" id="PF17853"/>
    </source>
</evidence>
<gene>
    <name evidence="5" type="ORF">EV192_103301</name>
</gene>